<sequence>MEIGQQLYRGGDLVRDIPVCMACYGRTGADDPGVL</sequence>
<dbReference type="Proteomes" id="UP000020406">
    <property type="component" value="Unassembled WGS sequence"/>
</dbReference>
<name>Z9JI06_9GAMM</name>
<protein>
    <submittedName>
        <fullName evidence="1">Uncharacterized protein</fullName>
    </submittedName>
</protein>
<gene>
    <name evidence="1" type="ORF">AF72_10915</name>
</gene>
<organism evidence="1 2">
    <name type="scientific">Xylella taiwanensis</name>
    <dbReference type="NCBI Taxonomy" id="1444770"/>
    <lineage>
        <taxon>Bacteria</taxon>
        <taxon>Pseudomonadati</taxon>
        <taxon>Pseudomonadota</taxon>
        <taxon>Gammaproteobacteria</taxon>
        <taxon>Lysobacterales</taxon>
        <taxon>Lysobacteraceae</taxon>
        <taxon>Xylella</taxon>
    </lineage>
</organism>
<proteinExistence type="predicted"/>
<evidence type="ECO:0000313" key="1">
    <source>
        <dbReference type="EMBL" id="EWS77451.1"/>
    </source>
</evidence>
<dbReference type="EMBL" id="JDSQ01000020">
    <property type="protein sequence ID" value="EWS77451.1"/>
    <property type="molecule type" value="Genomic_DNA"/>
</dbReference>
<evidence type="ECO:0000313" key="2">
    <source>
        <dbReference type="Proteomes" id="UP000020406"/>
    </source>
</evidence>
<reference evidence="1 2" key="1">
    <citation type="journal article" date="2014" name="Genome Announc.">
        <title>Draft Genome Sequence of Xylella fastidiosa Pear Leaf Scorch Strain in Taiwan.</title>
        <authorList>
            <person name="Su C.C."/>
            <person name="Deng W.L."/>
            <person name="Jan F.J."/>
            <person name="Chang C.J."/>
            <person name="Huang H."/>
            <person name="Chen J."/>
        </authorList>
    </citation>
    <scope>NUCLEOTIDE SEQUENCE [LARGE SCALE GENOMIC DNA]</scope>
    <source>
        <strain evidence="1 2">PLS229</strain>
    </source>
</reference>
<accession>Z9JI06</accession>
<comment type="caution">
    <text evidence="1">The sequence shown here is derived from an EMBL/GenBank/DDBJ whole genome shotgun (WGS) entry which is preliminary data.</text>
</comment>
<dbReference type="AlphaFoldDB" id="Z9JI06"/>